<dbReference type="GO" id="GO:0005886">
    <property type="term" value="C:plasma membrane"/>
    <property type="evidence" value="ECO:0007669"/>
    <property type="project" value="TreeGrafter"/>
</dbReference>
<feature type="compositionally biased region" description="Basic and acidic residues" evidence="1">
    <location>
        <begin position="163"/>
        <end position="200"/>
    </location>
</feature>
<dbReference type="AlphaFoldDB" id="A0AAV7Y6B9"/>
<dbReference type="PANTHER" id="PTHR21068:SF43">
    <property type="entry name" value="SPARTIN"/>
    <property type="match status" value="1"/>
</dbReference>
<dbReference type="Proteomes" id="UP001146793">
    <property type="component" value="Unassembled WGS sequence"/>
</dbReference>
<gene>
    <name evidence="3" type="ORF">M0812_27825</name>
</gene>
<dbReference type="Pfam" id="PF06911">
    <property type="entry name" value="Senescence"/>
    <property type="match status" value="1"/>
</dbReference>
<reference evidence="3" key="1">
    <citation type="submission" date="2022-08" db="EMBL/GenBank/DDBJ databases">
        <title>Novel sulphate-reducing endosymbionts in the free-living metamonad Anaeramoeba.</title>
        <authorList>
            <person name="Jerlstrom-Hultqvist J."/>
            <person name="Cepicka I."/>
            <person name="Gallot-Lavallee L."/>
            <person name="Salas-Leiva D."/>
            <person name="Curtis B.A."/>
            <person name="Zahonova K."/>
            <person name="Pipaliya S."/>
            <person name="Dacks J."/>
            <person name="Roger A.J."/>
        </authorList>
    </citation>
    <scope>NUCLEOTIDE SEQUENCE</scope>
    <source>
        <strain evidence="3">Busselton2</strain>
    </source>
</reference>
<name>A0AAV7Y6B9_9EUKA</name>
<feature type="compositionally biased region" description="Polar residues" evidence="1">
    <location>
        <begin position="130"/>
        <end position="141"/>
    </location>
</feature>
<comment type="caution">
    <text evidence="3">The sequence shown here is derived from an EMBL/GenBank/DDBJ whole genome shotgun (WGS) entry which is preliminary data.</text>
</comment>
<organism evidence="3 4">
    <name type="scientific">Anaeramoeba flamelloides</name>
    <dbReference type="NCBI Taxonomy" id="1746091"/>
    <lineage>
        <taxon>Eukaryota</taxon>
        <taxon>Metamonada</taxon>
        <taxon>Anaeramoebidae</taxon>
        <taxon>Anaeramoeba</taxon>
    </lineage>
</organism>
<protein>
    <submittedName>
        <fullName evidence="3">Spartin</fullName>
    </submittedName>
</protein>
<evidence type="ECO:0000256" key="1">
    <source>
        <dbReference type="SAM" id="MobiDB-lite"/>
    </source>
</evidence>
<feature type="region of interest" description="Disordered" evidence="1">
    <location>
        <begin position="124"/>
        <end position="200"/>
    </location>
</feature>
<dbReference type="PANTHER" id="PTHR21068">
    <property type="entry name" value="SPARTIN"/>
    <property type="match status" value="1"/>
</dbReference>
<dbReference type="InterPro" id="IPR045036">
    <property type="entry name" value="Spartin-like"/>
</dbReference>
<dbReference type="EMBL" id="JANTQA010000070">
    <property type="protein sequence ID" value="KAJ3425386.1"/>
    <property type="molecule type" value="Genomic_DNA"/>
</dbReference>
<evidence type="ECO:0000313" key="4">
    <source>
        <dbReference type="Proteomes" id="UP001146793"/>
    </source>
</evidence>
<evidence type="ECO:0000259" key="2">
    <source>
        <dbReference type="Pfam" id="PF06911"/>
    </source>
</evidence>
<accession>A0AAV7Y6B9</accession>
<dbReference type="InterPro" id="IPR009686">
    <property type="entry name" value="Senescence/spartin_C"/>
</dbReference>
<feature type="domain" description="Senescence" evidence="2">
    <location>
        <begin position="205"/>
        <end position="377"/>
    </location>
</feature>
<proteinExistence type="predicted"/>
<sequence>MNQNQSNNQPSLILSLPNTSFYQITEEEPKKVILQGTAKIYFLKENTFLCKINDFQYETRSKETNLYKIDKYHYVLPKDSTFYGIMLSRSLSNETFSILEDLIQHTKFSSENLNSDVIVEEFEEKEIPNKPQQNKSSLQETISKKEIPKIIREDEKEEEEEKGEGNNKNEKEQENKRESERESESERQREGERRNPQIQEDKINSLGELFGNTLVKGATYLSDYGIKPCGNFIKNRINQPKPEEEKKISEEAKENFKKARVFSEELVGASIAISGVVIDFSRNYFNKIGSFFSTGSSPKPPSKFWKIVGSSIGAITKVVEGGIDAGAIIATSSLESTAIILERKYGNDVGEVAKEVTSSITNLVLAKNHLKKIHTTAFRTVVLKEKPKQILPEFISQTSEQTSEQTNEKENF</sequence>
<feature type="compositionally biased region" description="Basic and acidic residues" evidence="1">
    <location>
        <begin position="142"/>
        <end position="154"/>
    </location>
</feature>
<evidence type="ECO:0000313" key="3">
    <source>
        <dbReference type="EMBL" id="KAJ3425386.1"/>
    </source>
</evidence>